<keyword evidence="8" id="KW-1185">Reference proteome</keyword>
<keyword evidence="4" id="KW-0472">Membrane</keyword>
<evidence type="ECO:0000256" key="3">
    <source>
        <dbReference type="ARBA" id="ARBA00022703"/>
    </source>
</evidence>
<evidence type="ECO:0000256" key="1">
    <source>
        <dbReference type="ARBA" id="ARBA00004370"/>
    </source>
</evidence>
<accession>A0A6J8DU26</accession>
<dbReference type="SUPFAM" id="SSF56854">
    <property type="entry name" value="Bcl-2 inhibitors of programmed cell death"/>
    <property type="match status" value="1"/>
</dbReference>
<evidence type="ECO:0000313" key="7">
    <source>
        <dbReference type="EMBL" id="CAC5411579.1"/>
    </source>
</evidence>
<reference evidence="7 8" key="1">
    <citation type="submission" date="2020-06" db="EMBL/GenBank/DDBJ databases">
        <authorList>
            <person name="Li R."/>
            <person name="Bekaert M."/>
        </authorList>
    </citation>
    <scope>NUCLEOTIDE SEQUENCE [LARGE SCALE GENOMIC DNA]</scope>
    <source>
        <strain evidence="8">wild</strain>
    </source>
</reference>
<organism evidence="7 8">
    <name type="scientific">Mytilus coruscus</name>
    <name type="common">Sea mussel</name>
    <dbReference type="NCBI Taxonomy" id="42192"/>
    <lineage>
        <taxon>Eukaryota</taxon>
        <taxon>Metazoa</taxon>
        <taxon>Spiralia</taxon>
        <taxon>Lophotrochozoa</taxon>
        <taxon>Mollusca</taxon>
        <taxon>Bivalvia</taxon>
        <taxon>Autobranchia</taxon>
        <taxon>Pteriomorphia</taxon>
        <taxon>Mytilida</taxon>
        <taxon>Mytiloidea</taxon>
        <taxon>Mytilidae</taxon>
        <taxon>Mytilinae</taxon>
        <taxon>Mytilus</taxon>
    </lineage>
</organism>
<dbReference type="GO" id="GO:0097192">
    <property type="term" value="P:extrinsic apoptotic signaling pathway in absence of ligand"/>
    <property type="evidence" value="ECO:0007669"/>
    <property type="project" value="TreeGrafter"/>
</dbReference>
<dbReference type="GO" id="GO:0051400">
    <property type="term" value="F:BH domain binding"/>
    <property type="evidence" value="ECO:0007669"/>
    <property type="project" value="TreeGrafter"/>
</dbReference>
<gene>
    <name evidence="7" type="ORF">MCOR_44650</name>
</gene>
<dbReference type="PROSITE" id="PS50063">
    <property type="entry name" value="BH4_2"/>
    <property type="match status" value="1"/>
</dbReference>
<feature type="domain" description="Apoptosis regulator Bcl-2 family BH4" evidence="6">
    <location>
        <begin position="32"/>
        <end position="51"/>
    </location>
</feature>
<proteinExistence type="inferred from homology"/>
<dbReference type="PROSITE" id="PS01080">
    <property type="entry name" value="BH1"/>
    <property type="match status" value="1"/>
</dbReference>
<dbReference type="GO" id="GO:0005741">
    <property type="term" value="C:mitochondrial outer membrane"/>
    <property type="evidence" value="ECO:0007669"/>
    <property type="project" value="TreeGrafter"/>
</dbReference>
<keyword evidence="3 5" id="KW-0053">Apoptosis</keyword>
<dbReference type="EMBL" id="CACVKT020007872">
    <property type="protein sequence ID" value="CAC5411579.1"/>
    <property type="molecule type" value="Genomic_DNA"/>
</dbReference>
<dbReference type="Gene3D" id="1.10.437.10">
    <property type="entry name" value="Blc2-like"/>
    <property type="match status" value="1"/>
</dbReference>
<dbReference type="InterPro" id="IPR020717">
    <property type="entry name" value="Bcl2_BH1_motif_CS"/>
</dbReference>
<dbReference type="InterPro" id="IPR046371">
    <property type="entry name" value="Bcl-2_BH1-3"/>
</dbReference>
<comment type="similarity">
    <text evidence="2">Belongs to the Bcl-2 family.</text>
</comment>
<dbReference type="AlphaFoldDB" id="A0A6J8DU26"/>
<dbReference type="Pfam" id="PF00452">
    <property type="entry name" value="Bcl-2"/>
    <property type="match status" value="1"/>
</dbReference>
<evidence type="ECO:0000259" key="6">
    <source>
        <dbReference type="PROSITE" id="PS50063"/>
    </source>
</evidence>
<feature type="short sequence motif" description="BH4" evidence="5">
    <location>
        <begin position="32"/>
        <end position="51"/>
    </location>
</feature>
<dbReference type="InterPro" id="IPR003093">
    <property type="entry name" value="Bcl2_BH4"/>
</dbReference>
<dbReference type="InterPro" id="IPR026298">
    <property type="entry name" value="Bcl-2_fam"/>
</dbReference>
<sequence length="210" mass="24197">MRGRSFSFATKESLFGERKSLNMENNTDQTGTRYLVVDYINYRLNNNGVQWDQCPSLLPQPLDVHRTLRKKGDEFEERFRNEFQNLIEELHITENTAYPMFCKVVEELFNGGINWGRIVALFSFGGSLATQCMKRDLPQLIDSVIEWITLYIDKNLSNWIQTHGGWQGFVEFYNQGQNHNDSPWDVKGLVKYGAIGVIGAMALGAFLQRT</sequence>
<comment type="subcellular location">
    <subcellularLocation>
        <location evidence="1">Membrane</location>
    </subcellularLocation>
</comment>
<evidence type="ECO:0000256" key="5">
    <source>
        <dbReference type="PROSITE-ProRule" id="PRU00025"/>
    </source>
</evidence>
<dbReference type="PROSITE" id="PS50062">
    <property type="entry name" value="BCL2_FAMILY"/>
    <property type="match status" value="1"/>
</dbReference>
<dbReference type="GO" id="GO:0008630">
    <property type="term" value="P:intrinsic apoptotic signaling pathway in response to DNA damage"/>
    <property type="evidence" value="ECO:0007669"/>
    <property type="project" value="TreeGrafter"/>
</dbReference>
<evidence type="ECO:0000256" key="2">
    <source>
        <dbReference type="ARBA" id="ARBA00009458"/>
    </source>
</evidence>
<protein>
    <submittedName>
        <fullName evidence="7">BCL2</fullName>
    </submittedName>
</protein>
<dbReference type="GO" id="GO:0042981">
    <property type="term" value="P:regulation of apoptotic process"/>
    <property type="evidence" value="ECO:0007669"/>
    <property type="project" value="InterPro"/>
</dbReference>
<dbReference type="PANTHER" id="PTHR11256">
    <property type="entry name" value="BCL-2 RELATED"/>
    <property type="match status" value="1"/>
</dbReference>
<dbReference type="PRINTS" id="PR01862">
    <property type="entry name" value="BCL2FAMILY"/>
</dbReference>
<evidence type="ECO:0000313" key="8">
    <source>
        <dbReference type="Proteomes" id="UP000507470"/>
    </source>
</evidence>
<dbReference type="SMART" id="SM00337">
    <property type="entry name" value="BCL"/>
    <property type="match status" value="1"/>
</dbReference>
<dbReference type="InterPro" id="IPR002475">
    <property type="entry name" value="Bcl2-like"/>
</dbReference>
<dbReference type="CDD" id="cd06845">
    <property type="entry name" value="Bcl-2_like"/>
    <property type="match status" value="1"/>
</dbReference>
<evidence type="ECO:0000256" key="4">
    <source>
        <dbReference type="ARBA" id="ARBA00023136"/>
    </source>
</evidence>
<name>A0A6J8DU26_MYTCO</name>
<dbReference type="Proteomes" id="UP000507470">
    <property type="component" value="Unassembled WGS sequence"/>
</dbReference>
<dbReference type="GO" id="GO:0001836">
    <property type="term" value="P:release of cytochrome c from mitochondria"/>
    <property type="evidence" value="ECO:0007669"/>
    <property type="project" value="TreeGrafter"/>
</dbReference>
<dbReference type="InterPro" id="IPR036834">
    <property type="entry name" value="Bcl-2-like_sf"/>
</dbReference>
<dbReference type="OrthoDB" id="6021377at2759"/>
<dbReference type="PANTHER" id="PTHR11256:SF50">
    <property type="entry name" value="APOPTOSIS REGULATOR CED-9"/>
    <property type="match status" value="1"/>
</dbReference>